<dbReference type="OrthoDB" id="2744543at2759"/>
<sequence length="221" mass="25865">MVHSTRTLQPFSEADIPAAVSLLFTSFHDTEVRKLFTDTPGARQWWHDTICNDLQQKQNQTYLKVMERGKMIAFSKWDMSRFDENTTPYLPWHPDMNSEAWEQFLIYIMRERKRVMGSRRHYCERSLSLPLDLASLVTDIPADLDTLVIHPDHQGTGAASTLLRWGCRQADCDRVYVYTDAISDESRLFEKFDFLDYSSPVFDNWLVPMVRIPAVCTESEW</sequence>
<evidence type="ECO:0008006" key="3">
    <source>
        <dbReference type="Google" id="ProtNLM"/>
    </source>
</evidence>
<gene>
    <name evidence="1" type="ORF">PENSTE_c018G06680</name>
</gene>
<dbReference type="PANTHER" id="PTHR42791">
    <property type="entry name" value="GNAT FAMILY ACETYLTRANSFERASE"/>
    <property type="match status" value="1"/>
</dbReference>
<comment type="caution">
    <text evidence="1">The sequence shown here is derived from an EMBL/GenBank/DDBJ whole genome shotgun (WGS) entry which is preliminary data.</text>
</comment>
<dbReference type="PANTHER" id="PTHR42791:SF2">
    <property type="entry name" value="N-ACETYLTRANSFERASE DOMAIN-CONTAINING PROTEIN"/>
    <property type="match status" value="1"/>
</dbReference>
<dbReference type="SUPFAM" id="SSF55729">
    <property type="entry name" value="Acyl-CoA N-acyltransferases (Nat)"/>
    <property type="match status" value="1"/>
</dbReference>
<proteinExistence type="predicted"/>
<evidence type="ECO:0000313" key="2">
    <source>
        <dbReference type="Proteomes" id="UP000191285"/>
    </source>
</evidence>
<keyword evidence="2" id="KW-1185">Reference proteome</keyword>
<dbReference type="CDD" id="cd04301">
    <property type="entry name" value="NAT_SF"/>
    <property type="match status" value="1"/>
</dbReference>
<dbReference type="STRING" id="303698.A0A1V6SXE0"/>
<dbReference type="AlphaFoldDB" id="A0A1V6SXE0"/>
<reference evidence="2" key="1">
    <citation type="journal article" date="2017" name="Nat. Microbiol.">
        <title>Global analysis of biosynthetic gene clusters reveals vast potential of secondary metabolite production in Penicillium species.</title>
        <authorList>
            <person name="Nielsen J.C."/>
            <person name="Grijseels S."/>
            <person name="Prigent S."/>
            <person name="Ji B."/>
            <person name="Dainat J."/>
            <person name="Nielsen K.F."/>
            <person name="Frisvad J.C."/>
            <person name="Workman M."/>
            <person name="Nielsen J."/>
        </authorList>
    </citation>
    <scope>NUCLEOTIDE SEQUENCE [LARGE SCALE GENOMIC DNA]</scope>
    <source>
        <strain evidence="2">IBT 24891</strain>
    </source>
</reference>
<accession>A0A1V6SXE0</accession>
<evidence type="ECO:0000313" key="1">
    <source>
        <dbReference type="EMBL" id="OQE18243.1"/>
    </source>
</evidence>
<dbReference type="EMBL" id="MLKD01000018">
    <property type="protein sequence ID" value="OQE18243.1"/>
    <property type="molecule type" value="Genomic_DNA"/>
</dbReference>
<protein>
    <recommendedName>
        <fullName evidence="3">N-acetyltransferase domain-containing protein</fullName>
    </recommendedName>
</protein>
<organism evidence="1 2">
    <name type="scientific">Penicillium steckii</name>
    <dbReference type="NCBI Taxonomy" id="303698"/>
    <lineage>
        <taxon>Eukaryota</taxon>
        <taxon>Fungi</taxon>
        <taxon>Dikarya</taxon>
        <taxon>Ascomycota</taxon>
        <taxon>Pezizomycotina</taxon>
        <taxon>Eurotiomycetes</taxon>
        <taxon>Eurotiomycetidae</taxon>
        <taxon>Eurotiales</taxon>
        <taxon>Aspergillaceae</taxon>
        <taxon>Penicillium</taxon>
    </lineage>
</organism>
<dbReference type="Gene3D" id="3.40.630.30">
    <property type="match status" value="1"/>
</dbReference>
<dbReference type="InterPro" id="IPR016181">
    <property type="entry name" value="Acyl_CoA_acyltransferase"/>
</dbReference>
<name>A0A1V6SXE0_9EURO</name>
<dbReference type="InterPro" id="IPR052523">
    <property type="entry name" value="Trichothecene_AcTrans"/>
</dbReference>
<dbReference type="Proteomes" id="UP000191285">
    <property type="component" value="Unassembled WGS sequence"/>
</dbReference>